<evidence type="ECO:0000256" key="5">
    <source>
        <dbReference type="ARBA" id="ARBA00022984"/>
    </source>
</evidence>
<dbReference type="InterPro" id="IPR012338">
    <property type="entry name" value="Beta-lactam/transpept-like"/>
</dbReference>
<evidence type="ECO:0000256" key="7">
    <source>
        <dbReference type="RuleBase" id="RU004016"/>
    </source>
</evidence>
<dbReference type="PRINTS" id="PR00725">
    <property type="entry name" value="DADACBPTASE1"/>
</dbReference>
<dbReference type="Gene3D" id="3.40.710.10">
    <property type="entry name" value="DD-peptidase/beta-lactamase superfamily"/>
    <property type="match status" value="1"/>
</dbReference>
<evidence type="ECO:0000256" key="2">
    <source>
        <dbReference type="ARBA" id="ARBA00022729"/>
    </source>
</evidence>
<dbReference type="Pfam" id="PF00768">
    <property type="entry name" value="Peptidase_S11"/>
    <property type="match status" value="1"/>
</dbReference>
<comment type="similarity">
    <text evidence="1 7">Belongs to the peptidase S11 family.</text>
</comment>
<protein>
    <submittedName>
        <fullName evidence="9">Penicillin binding transpeptidase 1</fullName>
    </submittedName>
</protein>
<dbReference type="GO" id="GO:0006508">
    <property type="term" value="P:proteolysis"/>
    <property type="evidence" value="ECO:0007669"/>
    <property type="project" value="InterPro"/>
</dbReference>
<feature type="domain" description="Peptidase S11 D-alanyl-D-alanine carboxypeptidase A N-terminal" evidence="8">
    <location>
        <begin position="31"/>
        <end position="251"/>
    </location>
</feature>
<organism evidence="9">
    <name type="scientific">Agrobacterium tumefaciens</name>
    <dbReference type="NCBI Taxonomy" id="358"/>
    <lineage>
        <taxon>Bacteria</taxon>
        <taxon>Pseudomonadati</taxon>
        <taxon>Pseudomonadota</taxon>
        <taxon>Alphaproteobacteria</taxon>
        <taxon>Hyphomicrobiales</taxon>
        <taxon>Rhizobiaceae</taxon>
        <taxon>Rhizobium/Agrobacterium group</taxon>
        <taxon>Agrobacterium</taxon>
        <taxon>Agrobacterium tumefaciens complex</taxon>
    </lineage>
</organism>
<dbReference type="EMBL" id="KY452017">
    <property type="protein sequence ID" value="AQX14439.1"/>
    <property type="molecule type" value="Genomic_DNA"/>
</dbReference>
<keyword evidence="5" id="KW-0573">Peptidoglycan synthesis</keyword>
<dbReference type="InterPro" id="IPR001967">
    <property type="entry name" value="Peptidase_S11_N"/>
</dbReference>
<sequence>MAKIARLSGFRALSVALGLSSVILASGPSYATPTLVVDVQTLQVLQADEEGHLWYPASTTKLMTAFVVMESLRAGRVSMDTPVILSPNALRQKFLNSGLGTGSAMSLEDALFALIAGSANDVAVALAETVAGSEEAFVQMMNDAAKDLGMNASHFANPNGLFDKSQHSSARDLAILGVAITKRFPQYQQIFKVSRVLIDGKRVDSHNKLLTGFQGTVGMKTGFLCAAGQNIVALAEREGRKVLVVVLGATTERERNERAAQLFSQAFADQLDPKGVDLAAIANDRDSRPEDMRLKLCSNQTAAYEQKQEALYPFGLPGHITYLNDIAVSETHIIRTWKVAPFGTVPVPSRRPVTE</sequence>
<evidence type="ECO:0000259" key="8">
    <source>
        <dbReference type="Pfam" id="PF00768"/>
    </source>
</evidence>
<proteinExistence type="inferred from homology"/>
<reference evidence="9" key="1">
    <citation type="submission" date="2017-01" db="EMBL/GenBank/DDBJ databases">
        <title>Elucidation and Expansion of monobactam Biosynthesis.</title>
        <authorList>
            <person name="Webster A.L.H."/>
            <person name="Walker C."/>
            <person name="Li H."/>
            <person name="Skinnider M."/>
            <person name="Magarvey N.A."/>
        </authorList>
    </citation>
    <scope>NUCLEOTIDE SEQUENCE</scope>
    <source>
        <strain evidence="9">ATCC 31700</strain>
    </source>
</reference>
<gene>
    <name evidence="9" type="primary">Rhz4</name>
</gene>
<evidence type="ECO:0000256" key="6">
    <source>
        <dbReference type="ARBA" id="ARBA00023316"/>
    </source>
</evidence>
<dbReference type="GO" id="GO:0008360">
    <property type="term" value="P:regulation of cell shape"/>
    <property type="evidence" value="ECO:0007669"/>
    <property type="project" value="UniProtKB-KW"/>
</dbReference>
<name>A0A1S6WEH0_AGRTU</name>
<dbReference type="PANTHER" id="PTHR21581:SF6">
    <property type="entry name" value="TRAFFICKING PROTEIN PARTICLE COMPLEX SUBUNIT 12"/>
    <property type="match status" value="1"/>
</dbReference>
<accession>A0A1S6WEH0</accession>
<evidence type="ECO:0000256" key="1">
    <source>
        <dbReference type="ARBA" id="ARBA00007164"/>
    </source>
</evidence>
<keyword evidence="4" id="KW-0133">Cell shape</keyword>
<dbReference type="PANTHER" id="PTHR21581">
    <property type="entry name" value="D-ALANYL-D-ALANINE CARBOXYPEPTIDASE"/>
    <property type="match status" value="1"/>
</dbReference>
<dbReference type="SUPFAM" id="SSF56601">
    <property type="entry name" value="beta-lactamase/transpeptidase-like"/>
    <property type="match status" value="1"/>
</dbReference>
<keyword evidence="6" id="KW-0961">Cell wall biogenesis/degradation</keyword>
<dbReference type="GO" id="GO:0009002">
    <property type="term" value="F:serine-type D-Ala-D-Ala carboxypeptidase activity"/>
    <property type="evidence" value="ECO:0007669"/>
    <property type="project" value="InterPro"/>
</dbReference>
<keyword evidence="3" id="KW-0378">Hydrolase</keyword>
<evidence type="ECO:0000313" key="9">
    <source>
        <dbReference type="EMBL" id="AQX14439.1"/>
    </source>
</evidence>
<evidence type="ECO:0000256" key="3">
    <source>
        <dbReference type="ARBA" id="ARBA00022801"/>
    </source>
</evidence>
<dbReference type="GO" id="GO:0009252">
    <property type="term" value="P:peptidoglycan biosynthetic process"/>
    <property type="evidence" value="ECO:0007669"/>
    <property type="project" value="UniProtKB-KW"/>
</dbReference>
<dbReference type="AlphaFoldDB" id="A0A1S6WEH0"/>
<keyword evidence="2" id="KW-0732">Signal</keyword>
<dbReference type="GO" id="GO:0071555">
    <property type="term" value="P:cell wall organization"/>
    <property type="evidence" value="ECO:0007669"/>
    <property type="project" value="UniProtKB-KW"/>
</dbReference>
<evidence type="ECO:0000256" key="4">
    <source>
        <dbReference type="ARBA" id="ARBA00022960"/>
    </source>
</evidence>
<dbReference type="InterPro" id="IPR018044">
    <property type="entry name" value="Peptidase_S11"/>
</dbReference>